<dbReference type="PANTHER" id="PTHR36156:SF2">
    <property type="entry name" value="CUPIN TYPE-2 DOMAIN-CONTAINING PROTEIN"/>
    <property type="match status" value="1"/>
</dbReference>
<evidence type="ECO:0000313" key="2">
    <source>
        <dbReference type="EMBL" id="MCP9765556.1"/>
    </source>
</evidence>
<proteinExistence type="predicted"/>
<evidence type="ECO:0000313" key="3">
    <source>
        <dbReference type="Proteomes" id="UP001204144"/>
    </source>
</evidence>
<dbReference type="SUPFAM" id="SSF51182">
    <property type="entry name" value="RmlC-like cupins"/>
    <property type="match status" value="1"/>
</dbReference>
<feature type="domain" description="Cupin type-2" evidence="1">
    <location>
        <begin position="74"/>
        <end position="142"/>
    </location>
</feature>
<dbReference type="InterPro" id="IPR047142">
    <property type="entry name" value="OryJ/VirC-like"/>
</dbReference>
<keyword evidence="3" id="KW-1185">Reference proteome</keyword>
<dbReference type="InterPro" id="IPR014710">
    <property type="entry name" value="RmlC-like_jellyroll"/>
</dbReference>
<dbReference type="Proteomes" id="UP001204144">
    <property type="component" value="Unassembled WGS sequence"/>
</dbReference>
<dbReference type="RefSeq" id="WP_255039272.1">
    <property type="nucleotide sequence ID" value="NZ_RJUF01000184.1"/>
</dbReference>
<reference evidence="2 3" key="1">
    <citation type="submission" date="2018-11" db="EMBL/GenBank/DDBJ databases">
        <title>Novel bacteria species description.</title>
        <authorList>
            <person name="Han J.-H."/>
        </authorList>
    </citation>
    <scope>NUCLEOTIDE SEQUENCE [LARGE SCALE GENOMIC DNA]</scope>
    <source>
        <strain evidence="2 3">KCTC23259</strain>
    </source>
</reference>
<evidence type="ECO:0000259" key="1">
    <source>
        <dbReference type="Pfam" id="PF07883"/>
    </source>
</evidence>
<name>A0AAE3H7R2_9BACT</name>
<sequence>MAHRIRRIVTGHSKDGKAVFTIDEELETIVIPTGDAAMATIWTTSAVPADCNDQSDGRLREAGTTLKGGSVIRVVDMLPGASSPMHRSSSIDYGIVISGEIELELDDKVFKTIGIGGIIIQNGTIHKWRNPSLSEKCRIVFVLTEAKPFEVNGIPLSDEMIHE</sequence>
<dbReference type="Pfam" id="PF07883">
    <property type="entry name" value="Cupin_2"/>
    <property type="match status" value="1"/>
</dbReference>
<gene>
    <name evidence="2" type="ORF">EGI31_21685</name>
</gene>
<dbReference type="InterPro" id="IPR013096">
    <property type="entry name" value="Cupin_2"/>
</dbReference>
<accession>A0AAE3H7R2</accession>
<dbReference type="AlphaFoldDB" id="A0AAE3H7R2"/>
<dbReference type="PANTHER" id="PTHR36156">
    <property type="entry name" value="SLR2101 PROTEIN"/>
    <property type="match status" value="1"/>
</dbReference>
<dbReference type="EMBL" id="RJUF01000184">
    <property type="protein sequence ID" value="MCP9765556.1"/>
    <property type="molecule type" value="Genomic_DNA"/>
</dbReference>
<dbReference type="CDD" id="cd02231">
    <property type="entry name" value="cupin_BLL6423-like"/>
    <property type="match status" value="1"/>
</dbReference>
<comment type="caution">
    <text evidence="2">The sequence shown here is derived from an EMBL/GenBank/DDBJ whole genome shotgun (WGS) entry which is preliminary data.</text>
</comment>
<dbReference type="InterPro" id="IPR011051">
    <property type="entry name" value="RmlC_Cupin_sf"/>
</dbReference>
<dbReference type="Gene3D" id="2.60.120.10">
    <property type="entry name" value="Jelly Rolls"/>
    <property type="match status" value="1"/>
</dbReference>
<organism evidence="2 3">
    <name type="scientific">Lacihabitans soyangensis</name>
    <dbReference type="NCBI Taxonomy" id="869394"/>
    <lineage>
        <taxon>Bacteria</taxon>
        <taxon>Pseudomonadati</taxon>
        <taxon>Bacteroidota</taxon>
        <taxon>Cytophagia</taxon>
        <taxon>Cytophagales</taxon>
        <taxon>Leadbetterellaceae</taxon>
        <taxon>Lacihabitans</taxon>
    </lineage>
</organism>
<protein>
    <submittedName>
        <fullName evidence="2">Cupin domain-containing protein</fullName>
    </submittedName>
</protein>